<evidence type="ECO:0000313" key="2">
    <source>
        <dbReference type="Proteomes" id="UP000312512"/>
    </source>
</evidence>
<sequence length="610" mass="64966">MTITVRSSSAAGDSSGEIFVLKPPGVAAGDHLWAIHTNTVGLGGTQQQGWTSQATGSGNGFFVRVSRRIAGIGEPDSYTFGQASNADGTVHIIAVQDADQSTAPNIVISSGGSSQSAPTPNVTPAGAPHLEIRVAAVDDEHLGWSAPSGYVLRGTAADAVGLISSAAASKVINSSAASGVQSFSVSPADTRSDIGVSISIASAVTQEPEIPDYPPYTPARGTALYSYRARRLRDGQFLGFLDLENVTFDKRISAPGTFSATIPIPNRRTADLVAEVIPRDSTVLSAGPGVIVVDVLRGGDIWGEYWITRATPSRSGRDTPSIQLQGTTLDGWLSAVEMQQELFFEQVDQIDILRGLLSNLQGQPFSNIGLSVAAGMSGVLRDRQYGDDGGTYGQRIKELSEVNNGFEYTIDVGIAEGTIVRQIRWGYPTLASDTVEHVFADGFNGGDVIEWQDEIDALRGATRWRARGGTPAADADASVTAEPLMSAVYEAADHLMAGWPRIDRTLSYSDVVDQETLEDYAAYWASVAPGALRVEQYTVVLGANPSLHPNKLGDWCRIYLDNEWHRPHWRTRRIIGLQITPVGRDEGKEEAKLILEGLDVGGPSLTGGDA</sequence>
<evidence type="ECO:0000313" key="1">
    <source>
        <dbReference type="EMBL" id="KAB8186852.1"/>
    </source>
</evidence>
<proteinExistence type="predicted"/>
<keyword evidence="2" id="KW-1185">Reference proteome</keyword>
<name>A0A5C4V663_9ACTN</name>
<protein>
    <recommendedName>
        <fullName evidence="3">Minor tail protein</fullName>
    </recommendedName>
</protein>
<comment type="caution">
    <text evidence="1">The sequence shown here is derived from an EMBL/GenBank/DDBJ whole genome shotgun (WGS) entry which is preliminary data.</text>
</comment>
<evidence type="ECO:0008006" key="3">
    <source>
        <dbReference type="Google" id="ProtNLM"/>
    </source>
</evidence>
<accession>A0A5C4V663</accession>
<organism evidence="1 2">
    <name type="scientific">Nonomuraea phyllanthi</name>
    <dbReference type="NCBI Taxonomy" id="2219224"/>
    <lineage>
        <taxon>Bacteria</taxon>
        <taxon>Bacillati</taxon>
        <taxon>Actinomycetota</taxon>
        <taxon>Actinomycetes</taxon>
        <taxon>Streptosporangiales</taxon>
        <taxon>Streptosporangiaceae</taxon>
        <taxon>Nonomuraea</taxon>
    </lineage>
</organism>
<dbReference type="AlphaFoldDB" id="A0A5C4V663"/>
<reference evidence="1 2" key="1">
    <citation type="submission" date="2019-10" db="EMBL/GenBank/DDBJ databases">
        <title>Nonomuraea sp. nov., isolated from Phyllanthus amarus.</title>
        <authorList>
            <person name="Klykleung N."/>
            <person name="Tanasupawat S."/>
        </authorList>
    </citation>
    <scope>NUCLEOTIDE SEQUENCE [LARGE SCALE GENOMIC DNA]</scope>
    <source>
        <strain evidence="1 2">PA1-10</strain>
    </source>
</reference>
<dbReference type="Proteomes" id="UP000312512">
    <property type="component" value="Unassembled WGS sequence"/>
</dbReference>
<gene>
    <name evidence="1" type="ORF">FH608_046015</name>
</gene>
<dbReference type="EMBL" id="VDLX02000028">
    <property type="protein sequence ID" value="KAB8186852.1"/>
    <property type="molecule type" value="Genomic_DNA"/>
</dbReference>
<dbReference type="OrthoDB" id="3515845at2"/>
<dbReference type="RefSeq" id="WP_139637516.1">
    <property type="nucleotide sequence ID" value="NZ_VDLX02000028.1"/>
</dbReference>